<protein>
    <submittedName>
        <fullName evidence="2">Uncharacterized protein</fullName>
    </submittedName>
</protein>
<feature type="region of interest" description="Disordered" evidence="1">
    <location>
        <begin position="39"/>
        <end position="100"/>
    </location>
</feature>
<accession>A0ABN9VUK4</accession>
<gene>
    <name evidence="2" type="ORF">PCOR1329_LOCUS60317</name>
</gene>
<keyword evidence="3" id="KW-1185">Reference proteome</keyword>
<evidence type="ECO:0000256" key="1">
    <source>
        <dbReference type="SAM" id="MobiDB-lite"/>
    </source>
</evidence>
<evidence type="ECO:0000313" key="3">
    <source>
        <dbReference type="Proteomes" id="UP001189429"/>
    </source>
</evidence>
<name>A0ABN9VUK4_9DINO</name>
<dbReference type="EMBL" id="CAUYUJ010017548">
    <property type="protein sequence ID" value="CAK0875731.1"/>
    <property type="molecule type" value="Genomic_DNA"/>
</dbReference>
<feature type="compositionally biased region" description="Low complexity" evidence="1">
    <location>
        <begin position="55"/>
        <end position="88"/>
    </location>
</feature>
<dbReference type="Proteomes" id="UP001189429">
    <property type="component" value="Unassembled WGS sequence"/>
</dbReference>
<evidence type="ECO:0000313" key="2">
    <source>
        <dbReference type="EMBL" id="CAK0875731.1"/>
    </source>
</evidence>
<organism evidence="2 3">
    <name type="scientific">Prorocentrum cordatum</name>
    <dbReference type="NCBI Taxonomy" id="2364126"/>
    <lineage>
        <taxon>Eukaryota</taxon>
        <taxon>Sar</taxon>
        <taxon>Alveolata</taxon>
        <taxon>Dinophyceae</taxon>
        <taxon>Prorocentrales</taxon>
        <taxon>Prorocentraceae</taxon>
        <taxon>Prorocentrum</taxon>
    </lineage>
</organism>
<feature type="non-terminal residue" evidence="2">
    <location>
        <position position="1"/>
    </location>
</feature>
<proteinExistence type="predicted"/>
<sequence length="100" mass="9840">GPPAAPPPPADGPMASAAQATLQIGGPADAEPLVGPARAEMEAEAEEEETTGPPADARASRLAVAAGSRPCASSPRRPAPPRAGARAPETCEPSRGLEGL</sequence>
<reference evidence="2" key="1">
    <citation type="submission" date="2023-10" db="EMBL/GenBank/DDBJ databases">
        <authorList>
            <person name="Chen Y."/>
            <person name="Shah S."/>
            <person name="Dougan E. K."/>
            <person name="Thang M."/>
            <person name="Chan C."/>
        </authorList>
    </citation>
    <scope>NUCLEOTIDE SEQUENCE [LARGE SCALE GENOMIC DNA]</scope>
</reference>
<comment type="caution">
    <text evidence="2">The sequence shown here is derived from an EMBL/GenBank/DDBJ whole genome shotgun (WGS) entry which is preliminary data.</text>
</comment>